<evidence type="ECO:0000313" key="2">
    <source>
        <dbReference type="EMBL" id="VFK40381.1"/>
    </source>
</evidence>
<dbReference type="EMBL" id="CAADHB010000012">
    <property type="protein sequence ID" value="VFK78332.1"/>
    <property type="molecule type" value="Genomic_DNA"/>
</dbReference>
<evidence type="ECO:0000313" key="1">
    <source>
        <dbReference type="EMBL" id="VFK36775.1"/>
    </source>
</evidence>
<reference evidence="1" key="1">
    <citation type="submission" date="2019-02" db="EMBL/GenBank/DDBJ databases">
        <authorList>
            <person name="Gruber-Vodicka R. H."/>
            <person name="Seah K. B. B."/>
        </authorList>
    </citation>
    <scope>NUCLEOTIDE SEQUENCE</scope>
    <source>
        <strain evidence="3">BECK_S127</strain>
        <strain evidence="2">BECK_S1320</strain>
        <strain evidence="1">BECK_S1321</strain>
    </source>
</reference>
<evidence type="ECO:0000313" key="3">
    <source>
        <dbReference type="EMBL" id="VFK78332.1"/>
    </source>
</evidence>
<proteinExistence type="predicted"/>
<sequence>MSAGFGKLEQNAESLSWLARAFSQDDSVVLPIDYSPNSSQTWTKIAESFFPNELRRDNFTAFHPNIDPLAEKIRSDIPPKLVEDIKRLLETMRAKEKRRRALNAMEKLRGSGNGGLVEALLEERGRERIGRREPASAPRVFSGAERQRAIKAMEKLRGSGEGELVEELLQARAREIA</sequence>
<accession>A0A450Y5G0</accession>
<organism evidence="1">
    <name type="scientific">Candidatus Kentrum sp. SD</name>
    <dbReference type="NCBI Taxonomy" id="2126332"/>
    <lineage>
        <taxon>Bacteria</taxon>
        <taxon>Pseudomonadati</taxon>
        <taxon>Pseudomonadota</taxon>
        <taxon>Gammaproteobacteria</taxon>
        <taxon>Candidatus Kentrum</taxon>
    </lineage>
</organism>
<dbReference type="EMBL" id="CAADFU010000006">
    <property type="protein sequence ID" value="VFK40381.1"/>
    <property type="molecule type" value="Genomic_DNA"/>
</dbReference>
<protein>
    <submittedName>
        <fullName evidence="1">Uncharacterized protein</fullName>
    </submittedName>
</protein>
<gene>
    <name evidence="3" type="ORF">BECKSD772D_GA0070982_10128</name>
    <name evidence="2" type="ORF">BECKSD772E_GA0070983_100624</name>
    <name evidence="1" type="ORF">BECKSD772F_GA0070984_100524</name>
</gene>
<dbReference type="AlphaFoldDB" id="A0A450Y5G0"/>
<name>A0A450Y5G0_9GAMM</name>
<dbReference type="EMBL" id="CAADFR010000005">
    <property type="protein sequence ID" value="VFK36775.1"/>
    <property type="molecule type" value="Genomic_DNA"/>
</dbReference>